<gene>
    <name evidence="2" type="ORF">Adt_13132</name>
</gene>
<evidence type="ECO:0000256" key="1">
    <source>
        <dbReference type="SAM" id="MobiDB-lite"/>
    </source>
</evidence>
<evidence type="ECO:0000313" key="3">
    <source>
        <dbReference type="Proteomes" id="UP001604336"/>
    </source>
</evidence>
<dbReference type="EMBL" id="JBFOLK010000004">
    <property type="protein sequence ID" value="KAL2516885.1"/>
    <property type="molecule type" value="Genomic_DNA"/>
</dbReference>
<accession>A0ABD1TVZ2</accession>
<organism evidence="2 3">
    <name type="scientific">Abeliophyllum distichum</name>
    <dbReference type="NCBI Taxonomy" id="126358"/>
    <lineage>
        <taxon>Eukaryota</taxon>
        <taxon>Viridiplantae</taxon>
        <taxon>Streptophyta</taxon>
        <taxon>Embryophyta</taxon>
        <taxon>Tracheophyta</taxon>
        <taxon>Spermatophyta</taxon>
        <taxon>Magnoliopsida</taxon>
        <taxon>eudicotyledons</taxon>
        <taxon>Gunneridae</taxon>
        <taxon>Pentapetalae</taxon>
        <taxon>asterids</taxon>
        <taxon>lamiids</taxon>
        <taxon>Lamiales</taxon>
        <taxon>Oleaceae</taxon>
        <taxon>Forsythieae</taxon>
        <taxon>Abeliophyllum</taxon>
    </lineage>
</organism>
<keyword evidence="3" id="KW-1185">Reference proteome</keyword>
<name>A0ABD1TVZ2_9LAMI</name>
<evidence type="ECO:0000313" key="2">
    <source>
        <dbReference type="EMBL" id="KAL2516885.1"/>
    </source>
</evidence>
<dbReference type="Proteomes" id="UP001604336">
    <property type="component" value="Unassembled WGS sequence"/>
</dbReference>
<protein>
    <submittedName>
        <fullName evidence="2">Uncharacterized protein</fullName>
    </submittedName>
</protein>
<reference evidence="3" key="1">
    <citation type="submission" date="2024-07" db="EMBL/GenBank/DDBJ databases">
        <title>Two chromosome-level genome assemblies of Korean endemic species Abeliophyllum distichum and Forsythia ovata (Oleaceae).</title>
        <authorList>
            <person name="Jang H."/>
        </authorList>
    </citation>
    <scope>NUCLEOTIDE SEQUENCE [LARGE SCALE GENOMIC DNA]</scope>
</reference>
<proteinExistence type="predicted"/>
<feature type="region of interest" description="Disordered" evidence="1">
    <location>
        <begin position="103"/>
        <end position="136"/>
    </location>
</feature>
<sequence length="136" mass="15776">MSIRANLCDRMVLPGCDRKINATDLPNLHRRSRLRQLPPHCLAQTPSNLYSRFAVRRAIVLSIRQSWTSFIANRGSSFWAFSQNWFDDSHGAFDMAVESREGEVPFRTRPTPRTCPHHSPRTSLAKHAHQSTRHWR</sequence>
<dbReference type="AlphaFoldDB" id="A0ABD1TVZ2"/>
<comment type="caution">
    <text evidence="2">The sequence shown here is derived from an EMBL/GenBank/DDBJ whole genome shotgun (WGS) entry which is preliminary data.</text>
</comment>
<feature type="compositionally biased region" description="Basic residues" evidence="1">
    <location>
        <begin position="115"/>
        <end position="136"/>
    </location>
</feature>